<keyword evidence="13 24" id="KW-0418">Kinase</keyword>
<evidence type="ECO:0000256" key="20">
    <source>
        <dbReference type="SAM" id="Coils"/>
    </source>
</evidence>
<keyword evidence="7" id="KW-0004">4Fe-4S</keyword>
<dbReference type="SMART" id="SM00304">
    <property type="entry name" value="HAMP"/>
    <property type="match status" value="1"/>
</dbReference>
<organism evidence="24 25">
    <name type="scientific">Desulfobaculum bizertense DSM 18034</name>
    <dbReference type="NCBI Taxonomy" id="1121442"/>
    <lineage>
        <taxon>Bacteria</taxon>
        <taxon>Pseudomonadati</taxon>
        <taxon>Thermodesulfobacteriota</taxon>
        <taxon>Desulfovibrionia</taxon>
        <taxon>Desulfovibrionales</taxon>
        <taxon>Desulfovibrionaceae</taxon>
        <taxon>Desulfobaculum</taxon>
    </lineage>
</organism>
<protein>
    <recommendedName>
        <fullName evidence="6">Oxygen sensor histidine kinase NreB</fullName>
        <ecNumber evidence="5">2.7.13.3</ecNumber>
    </recommendedName>
    <alternativeName>
        <fullName evidence="19">Nitrogen regulation protein B</fullName>
    </alternativeName>
</protein>
<evidence type="ECO:0000256" key="5">
    <source>
        <dbReference type="ARBA" id="ARBA00012438"/>
    </source>
</evidence>
<comment type="cofactor">
    <cofactor evidence="2">
        <name>[4Fe-4S] cluster</name>
        <dbReference type="ChEBI" id="CHEBI:49883"/>
    </cofactor>
</comment>
<evidence type="ECO:0000256" key="1">
    <source>
        <dbReference type="ARBA" id="ARBA00000085"/>
    </source>
</evidence>
<keyword evidence="11" id="KW-0479">Metal-binding</keyword>
<evidence type="ECO:0000256" key="17">
    <source>
        <dbReference type="ARBA" id="ARBA00023014"/>
    </source>
</evidence>
<evidence type="ECO:0000256" key="2">
    <source>
        <dbReference type="ARBA" id="ARBA00001966"/>
    </source>
</evidence>
<dbReference type="InterPro" id="IPR050482">
    <property type="entry name" value="Sensor_HK_TwoCompSys"/>
</dbReference>
<dbReference type="PROSITE" id="PS51257">
    <property type="entry name" value="PROKAR_LIPOPROTEIN"/>
    <property type="match status" value="1"/>
</dbReference>
<dbReference type="OrthoDB" id="6231at2"/>
<evidence type="ECO:0000256" key="15">
    <source>
        <dbReference type="ARBA" id="ARBA00023004"/>
    </source>
</evidence>
<evidence type="ECO:0000256" key="8">
    <source>
        <dbReference type="ARBA" id="ARBA00022490"/>
    </source>
</evidence>
<reference evidence="24 25" key="1">
    <citation type="submission" date="2017-02" db="EMBL/GenBank/DDBJ databases">
        <authorList>
            <person name="Peterson S.W."/>
        </authorList>
    </citation>
    <scope>NUCLEOTIDE SEQUENCE [LARGE SCALE GENOMIC DNA]</scope>
    <source>
        <strain evidence="24 25">DSM 18034</strain>
    </source>
</reference>
<dbReference type="Pfam" id="PF07730">
    <property type="entry name" value="HisKA_3"/>
    <property type="match status" value="1"/>
</dbReference>
<dbReference type="InterPro" id="IPR003660">
    <property type="entry name" value="HAMP_dom"/>
</dbReference>
<feature type="transmembrane region" description="Helical" evidence="21">
    <location>
        <begin position="7"/>
        <end position="28"/>
    </location>
</feature>
<dbReference type="GO" id="GO:0000155">
    <property type="term" value="F:phosphorelay sensor kinase activity"/>
    <property type="evidence" value="ECO:0007669"/>
    <property type="project" value="InterPro"/>
</dbReference>
<comment type="subcellular location">
    <subcellularLocation>
        <location evidence="4">Cytoplasm</location>
    </subcellularLocation>
    <subcellularLocation>
        <location evidence="3">Membrane</location>
    </subcellularLocation>
</comment>
<dbReference type="Pfam" id="PF02518">
    <property type="entry name" value="HATPase_c"/>
    <property type="match status" value="1"/>
</dbReference>
<dbReference type="PANTHER" id="PTHR24421:SF10">
    <property type="entry name" value="NITRATE_NITRITE SENSOR PROTEIN NARQ"/>
    <property type="match status" value="1"/>
</dbReference>
<evidence type="ECO:0000256" key="19">
    <source>
        <dbReference type="ARBA" id="ARBA00030800"/>
    </source>
</evidence>
<evidence type="ECO:0000256" key="13">
    <source>
        <dbReference type="ARBA" id="ARBA00022777"/>
    </source>
</evidence>
<keyword evidence="21" id="KW-0812">Transmembrane</keyword>
<evidence type="ECO:0000259" key="23">
    <source>
        <dbReference type="PROSITE" id="PS50885"/>
    </source>
</evidence>
<dbReference type="GO" id="GO:0005737">
    <property type="term" value="C:cytoplasm"/>
    <property type="evidence" value="ECO:0007669"/>
    <property type="project" value="UniProtKB-SubCell"/>
</dbReference>
<comment type="catalytic activity">
    <reaction evidence="1">
        <text>ATP + protein L-histidine = ADP + protein N-phospho-L-histidine.</text>
        <dbReference type="EC" id="2.7.13.3"/>
    </reaction>
</comment>
<evidence type="ECO:0000256" key="16">
    <source>
        <dbReference type="ARBA" id="ARBA00023012"/>
    </source>
</evidence>
<keyword evidence="15" id="KW-0408">Iron</keyword>
<evidence type="ECO:0000256" key="6">
    <source>
        <dbReference type="ARBA" id="ARBA00017322"/>
    </source>
</evidence>
<accession>A0A1T4WAA8</accession>
<dbReference type="GO" id="GO:0016020">
    <property type="term" value="C:membrane"/>
    <property type="evidence" value="ECO:0007669"/>
    <property type="project" value="UniProtKB-SubCell"/>
</dbReference>
<dbReference type="GO" id="GO:0005524">
    <property type="term" value="F:ATP binding"/>
    <property type="evidence" value="ECO:0007669"/>
    <property type="project" value="UniProtKB-KW"/>
</dbReference>
<dbReference type="CDD" id="cd06225">
    <property type="entry name" value="HAMP"/>
    <property type="match status" value="1"/>
</dbReference>
<dbReference type="InterPro" id="IPR004358">
    <property type="entry name" value="Sig_transdc_His_kin-like_C"/>
</dbReference>
<evidence type="ECO:0000313" key="24">
    <source>
        <dbReference type="EMBL" id="SKA73641.1"/>
    </source>
</evidence>
<keyword evidence="21" id="KW-1133">Transmembrane helix</keyword>
<evidence type="ECO:0000256" key="11">
    <source>
        <dbReference type="ARBA" id="ARBA00022723"/>
    </source>
</evidence>
<comment type="function">
    <text evidence="18">Member of the two-component regulatory system NreB/NreC involved in the control of dissimilatory nitrate/nitrite reduction in response to oxygen. NreB functions as a direct oxygen sensor histidine kinase which is autophosphorylated, in the absence of oxygen, probably at the conserved histidine residue, and transfers its phosphate group probably to a conserved aspartate residue of NreC. NreB/NreC activates the expression of the nitrate (narGHJI) and nitrite (nir) reductase operons, as well as the putative nitrate transporter gene narT.</text>
</comment>
<evidence type="ECO:0000256" key="18">
    <source>
        <dbReference type="ARBA" id="ARBA00024827"/>
    </source>
</evidence>
<dbReference type="InterPro" id="IPR005467">
    <property type="entry name" value="His_kinase_dom"/>
</dbReference>
<dbReference type="InterPro" id="IPR003594">
    <property type="entry name" value="HATPase_dom"/>
</dbReference>
<sequence length="478" mass="53904">MSIKKKLSVLVIFTGVFMTLVLGCLFWAEQNIGASLKKSQGAFSLLSGITELNLLANEYDGGNVNRLSRQWFMRAKRLQIELHVFEKNYPGTIGLDRLEREFDKAGELIGTFVGLSSVVGSRDPQAIFKARRNLLNHITIVLGSVESSAKLISEQAMSEIDSVQHFRNAVLIVLSVLTCLFALTWERFLSDDILAPLRQLFEGVLRVRDGRLGHTIDMAPRRKDEISALMEAFNEMSEQLERVTVSRDELQKEVRERKRAQRQVFAAGERERSRIGRELHDGICQDITAIRVHLGNIASQMVYAEDSEERTMLLRLRDYTQKVLDDIRRLIMDLRPAMLDDIGLVATLRWKCRQIRKAHGLHVNLQLLDDESQVPDDMKGPLYRIVQEALGNVLKHSGGDQADIRMLIEDDVLWVNIEDNGRGFAKEGSPELGSGYGLSNMQERARAFGGEFYIRSGSGGTTVTVKVPLTPQADETHL</sequence>
<proteinExistence type="predicted"/>
<dbReference type="InterPro" id="IPR011712">
    <property type="entry name" value="Sig_transdc_His_kin_sub3_dim/P"/>
</dbReference>
<dbReference type="SMART" id="SM00387">
    <property type="entry name" value="HATPase_c"/>
    <property type="match status" value="1"/>
</dbReference>
<dbReference type="AlphaFoldDB" id="A0A1T4WAA8"/>
<keyword evidence="20" id="KW-0175">Coiled coil</keyword>
<evidence type="ECO:0000256" key="4">
    <source>
        <dbReference type="ARBA" id="ARBA00004496"/>
    </source>
</evidence>
<dbReference type="SUPFAM" id="SSF55874">
    <property type="entry name" value="ATPase domain of HSP90 chaperone/DNA topoisomerase II/histidine kinase"/>
    <property type="match status" value="1"/>
</dbReference>
<evidence type="ECO:0000256" key="9">
    <source>
        <dbReference type="ARBA" id="ARBA00022553"/>
    </source>
</evidence>
<dbReference type="PROSITE" id="PS50109">
    <property type="entry name" value="HIS_KIN"/>
    <property type="match status" value="1"/>
</dbReference>
<dbReference type="EC" id="2.7.13.3" evidence="5"/>
<dbReference type="GO" id="GO:0051539">
    <property type="term" value="F:4 iron, 4 sulfur cluster binding"/>
    <property type="evidence" value="ECO:0007669"/>
    <property type="project" value="UniProtKB-KW"/>
</dbReference>
<keyword evidence="12" id="KW-0547">Nucleotide-binding</keyword>
<dbReference type="Pfam" id="PF00672">
    <property type="entry name" value="HAMP"/>
    <property type="match status" value="1"/>
</dbReference>
<dbReference type="SUPFAM" id="SSF158472">
    <property type="entry name" value="HAMP domain-like"/>
    <property type="match status" value="1"/>
</dbReference>
<feature type="domain" description="Histidine kinase" evidence="22">
    <location>
        <begin position="382"/>
        <end position="471"/>
    </location>
</feature>
<keyword evidence="16" id="KW-0902">Two-component regulatory system</keyword>
<dbReference type="Proteomes" id="UP000189733">
    <property type="component" value="Unassembled WGS sequence"/>
</dbReference>
<dbReference type="RefSeq" id="WP_078685166.1">
    <property type="nucleotide sequence ID" value="NZ_FUYA01000005.1"/>
</dbReference>
<evidence type="ECO:0000256" key="3">
    <source>
        <dbReference type="ARBA" id="ARBA00004370"/>
    </source>
</evidence>
<dbReference type="Gene3D" id="6.10.340.10">
    <property type="match status" value="1"/>
</dbReference>
<evidence type="ECO:0000256" key="7">
    <source>
        <dbReference type="ARBA" id="ARBA00022485"/>
    </source>
</evidence>
<evidence type="ECO:0000256" key="21">
    <source>
        <dbReference type="SAM" id="Phobius"/>
    </source>
</evidence>
<keyword evidence="25" id="KW-1185">Reference proteome</keyword>
<dbReference type="EMBL" id="FUYA01000005">
    <property type="protein sequence ID" value="SKA73641.1"/>
    <property type="molecule type" value="Genomic_DNA"/>
</dbReference>
<name>A0A1T4WAA8_9BACT</name>
<keyword evidence="17" id="KW-0411">Iron-sulfur</keyword>
<dbReference type="PANTHER" id="PTHR24421">
    <property type="entry name" value="NITRATE/NITRITE SENSOR PROTEIN NARX-RELATED"/>
    <property type="match status" value="1"/>
</dbReference>
<dbReference type="PRINTS" id="PR00344">
    <property type="entry name" value="BCTRLSENSOR"/>
</dbReference>
<dbReference type="GO" id="GO:0046983">
    <property type="term" value="F:protein dimerization activity"/>
    <property type="evidence" value="ECO:0007669"/>
    <property type="project" value="InterPro"/>
</dbReference>
<evidence type="ECO:0000256" key="14">
    <source>
        <dbReference type="ARBA" id="ARBA00022840"/>
    </source>
</evidence>
<keyword evidence="10" id="KW-0808">Transferase</keyword>
<feature type="coiled-coil region" evidence="20">
    <location>
        <begin position="233"/>
        <end position="263"/>
    </location>
</feature>
<gene>
    <name evidence="24" type="ORF">SAMN02745702_01890</name>
</gene>
<evidence type="ECO:0000256" key="10">
    <source>
        <dbReference type="ARBA" id="ARBA00022679"/>
    </source>
</evidence>
<keyword evidence="14" id="KW-0067">ATP-binding</keyword>
<evidence type="ECO:0000259" key="22">
    <source>
        <dbReference type="PROSITE" id="PS50109"/>
    </source>
</evidence>
<keyword evidence="8" id="KW-0963">Cytoplasm</keyword>
<feature type="domain" description="HAMP" evidence="23">
    <location>
        <begin position="191"/>
        <end position="245"/>
    </location>
</feature>
<dbReference type="GO" id="GO:0046872">
    <property type="term" value="F:metal ion binding"/>
    <property type="evidence" value="ECO:0007669"/>
    <property type="project" value="UniProtKB-KW"/>
</dbReference>
<evidence type="ECO:0000256" key="12">
    <source>
        <dbReference type="ARBA" id="ARBA00022741"/>
    </source>
</evidence>
<dbReference type="Gene3D" id="1.20.5.1930">
    <property type="match status" value="1"/>
</dbReference>
<dbReference type="STRING" id="1121442.SAMN02745702_01890"/>
<keyword evidence="21" id="KW-0472">Membrane</keyword>
<evidence type="ECO:0000313" key="25">
    <source>
        <dbReference type="Proteomes" id="UP000189733"/>
    </source>
</evidence>
<dbReference type="Gene3D" id="3.30.565.10">
    <property type="entry name" value="Histidine kinase-like ATPase, C-terminal domain"/>
    <property type="match status" value="1"/>
</dbReference>
<dbReference type="CDD" id="cd16917">
    <property type="entry name" value="HATPase_UhpB-NarQ-NarX-like"/>
    <property type="match status" value="1"/>
</dbReference>
<keyword evidence="9" id="KW-0597">Phosphoprotein</keyword>
<dbReference type="PROSITE" id="PS50885">
    <property type="entry name" value="HAMP"/>
    <property type="match status" value="1"/>
</dbReference>
<dbReference type="InterPro" id="IPR036890">
    <property type="entry name" value="HATPase_C_sf"/>
</dbReference>